<dbReference type="GO" id="GO:0051537">
    <property type="term" value="F:2 iron, 2 sulfur cluster binding"/>
    <property type="evidence" value="ECO:0007669"/>
    <property type="project" value="UniProtKB-KW"/>
</dbReference>
<dbReference type="PROSITE" id="PS51296">
    <property type="entry name" value="RIESKE"/>
    <property type="match status" value="1"/>
</dbReference>
<dbReference type="RefSeq" id="WP_128322221.1">
    <property type="nucleotide sequence ID" value="NZ_QJRG01000034.1"/>
</dbReference>
<dbReference type="InterPro" id="IPR044043">
    <property type="entry name" value="VanA_C_cat"/>
</dbReference>
<dbReference type="Pfam" id="PF00355">
    <property type="entry name" value="Rieske"/>
    <property type="match status" value="1"/>
</dbReference>
<keyword evidence="5" id="KW-0411">Iron-sulfur</keyword>
<dbReference type="GO" id="GO:0008168">
    <property type="term" value="F:methyltransferase activity"/>
    <property type="evidence" value="ECO:0007669"/>
    <property type="project" value="UniProtKB-KW"/>
</dbReference>
<evidence type="ECO:0000313" key="8">
    <source>
        <dbReference type="Proteomes" id="UP000288983"/>
    </source>
</evidence>
<dbReference type="GO" id="GO:0032259">
    <property type="term" value="P:methylation"/>
    <property type="evidence" value="ECO:0007669"/>
    <property type="project" value="UniProtKB-KW"/>
</dbReference>
<protein>
    <submittedName>
        <fullName evidence="7">Vanillate O-demethylase oxygenase</fullName>
    </submittedName>
</protein>
<evidence type="ECO:0000313" key="7">
    <source>
        <dbReference type="EMBL" id="RWU25007.1"/>
    </source>
</evidence>
<organism evidence="7 8">
    <name type="scientific">Pseudomonas alkylphenolica</name>
    <dbReference type="NCBI Taxonomy" id="237609"/>
    <lineage>
        <taxon>Bacteria</taxon>
        <taxon>Pseudomonadati</taxon>
        <taxon>Pseudomonadota</taxon>
        <taxon>Gammaproteobacteria</taxon>
        <taxon>Pseudomonadales</taxon>
        <taxon>Pseudomonadaceae</taxon>
        <taxon>Pseudomonas</taxon>
    </lineage>
</organism>
<dbReference type="GO" id="GO:0046872">
    <property type="term" value="F:metal ion binding"/>
    <property type="evidence" value="ECO:0007669"/>
    <property type="project" value="UniProtKB-KW"/>
</dbReference>
<evidence type="ECO:0000256" key="1">
    <source>
        <dbReference type="ARBA" id="ARBA00022714"/>
    </source>
</evidence>
<keyword evidence="4" id="KW-0408">Iron</keyword>
<dbReference type="Pfam" id="PF19112">
    <property type="entry name" value="VanA_C"/>
    <property type="match status" value="1"/>
</dbReference>
<comment type="caution">
    <text evidence="7">The sequence shown here is derived from an EMBL/GenBank/DDBJ whole genome shotgun (WGS) entry which is preliminary data.</text>
</comment>
<dbReference type="InterPro" id="IPR036922">
    <property type="entry name" value="Rieske_2Fe-2S_sf"/>
</dbReference>
<gene>
    <name evidence="7" type="ORF">DM813_04525</name>
</gene>
<keyword evidence="7" id="KW-0489">Methyltransferase</keyword>
<feature type="domain" description="Rieske" evidence="6">
    <location>
        <begin position="7"/>
        <end position="111"/>
    </location>
</feature>
<evidence type="ECO:0000256" key="5">
    <source>
        <dbReference type="ARBA" id="ARBA00023014"/>
    </source>
</evidence>
<keyword evidence="7" id="KW-0808">Transferase</keyword>
<dbReference type="PANTHER" id="PTHR21266">
    <property type="entry name" value="IRON-SULFUR DOMAIN CONTAINING PROTEIN"/>
    <property type="match status" value="1"/>
</dbReference>
<keyword evidence="3" id="KW-0560">Oxidoreductase</keyword>
<evidence type="ECO:0000259" key="6">
    <source>
        <dbReference type="PROSITE" id="PS51296"/>
    </source>
</evidence>
<evidence type="ECO:0000256" key="2">
    <source>
        <dbReference type="ARBA" id="ARBA00022723"/>
    </source>
</evidence>
<dbReference type="SUPFAM" id="SSF55961">
    <property type="entry name" value="Bet v1-like"/>
    <property type="match status" value="1"/>
</dbReference>
<keyword evidence="1" id="KW-0001">2Fe-2S</keyword>
<sequence>MFIKNAWYCAGWDYQVSQGKTALIARKIAGERVVLYRKLNGDVVAMEDRCPHRQAALSMGSKEGDELRCMYHGLKFGSDGKCTEIPGQSNIPERACVRVFPVVEKDNWIWVWMGDPLKADPSLITDAVGPSHPDYNTRPCYIQIDADYRLENANLADLSHSSFTHDATIAMGWAQALAKPQHKVLPRGVKTDYWVRNVPVPKFVEHMFPPGFMCDAHFDITQTVPCNWILHFRVFMAGTATEGESDGMLVLDSWSCQAITPRDERSVDYYYSWGVSKATDRPGLSDLLKEGLDEAFREDKAMLEGQQKRMEEKPNFKTFDIAADAGPGKMLWVLDKLIKEEASQSESLIASMA</sequence>
<dbReference type="SUPFAM" id="SSF50022">
    <property type="entry name" value="ISP domain"/>
    <property type="match status" value="1"/>
</dbReference>
<reference evidence="7 8" key="1">
    <citation type="submission" date="2018-06" db="EMBL/GenBank/DDBJ databases">
        <title>Bacteria isolated from soil of Wuhan.</title>
        <authorList>
            <person name="Wei X."/>
            <person name="Chunhua H."/>
        </authorList>
    </citation>
    <scope>NUCLEOTIDE SEQUENCE [LARGE SCALE GENOMIC DNA]</scope>
    <source>
        <strain evidence="8">xwS2</strain>
    </source>
</reference>
<dbReference type="GO" id="GO:0016491">
    <property type="term" value="F:oxidoreductase activity"/>
    <property type="evidence" value="ECO:0007669"/>
    <property type="project" value="UniProtKB-KW"/>
</dbReference>
<dbReference type="EMBL" id="QJRG01000034">
    <property type="protein sequence ID" value="RWU25007.1"/>
    <property type="molecule type" value="Genomic_DNA"/>
</dbReference>
<dbReference type="InterPro" id="IPR017941">
    <property type="entry name" value="Rieske_2Fe-2S"/>
</dbReference>
<dbReference type="PANTHER" id="PTHR21266:SF60">
    <property type="entry name" value="3-KETOSTEROID-9-ALPHA-MONOOXYGENASE, OXYGENASE COMPONENT"/>
    <property type="match status" value="1"/>
</dbReference>
<dbReference type="OrthoDB" id="9769355at2"/>
<dbReference type="Proteomes" id="UP000288983">
    <property type="component" value="Unassembled WGS sequence"/>
</dbReference>
<accession>A0A443ZVM8</accession>
<keyword evidence="2" id="KW-0479">Metal-binding</keyword>
<dbReference type="Gene3D" id="2.102.10.10">
    <property type="entry name" value="Rieske [2Fe-2S] iron-sulphur domain"/>
    <property type="match status" value="1"/>
</dbReference>
<dbReference type="InterPro" id="IPR050584">
    <property type="entry name" value="Cholesterol_7-desaturase"/>
</dbReference>
<dbReference type="Gene3D" id="3.90.380.10">
    <property type="entry name" value="Naphthalene 1,2-dioxygenase Alpha Subunit, Chain A, domain 1"/>
    <property type="match status" value="1"/>
</dbReference>
<proteinExistence type="predicted"/>
<evidence type="ECO:0000256" key="4">
    <source>
        <dbReference type="ARBA" id="ARBA00023004"/>
    </source>
</evidence>
<name>A0A443ZVM8_9PSED</name>
<evidence type="ECO:0000256" key="3">
    <source>
        <dbReference type="ARBA" id="ARBA00023002"/>
    </source>
</evidence>
<dbReference type="AlphaFoldDB" id="A0A443ZVM8"/>